<dbReference type="Gene3D" id="3.40.50.2000">
    <property type="entry name" value="Glycogen Phosphorylase B"/>
    <property type="match status" value="2"/>
</dbReference>
<dbReference type="PANTHER" id="PTHR45947">
    <property type="entry name" value="SULFOQUINOVOSYL TRANSFERASE SQD2"/>
    <property type="match status" value="1"/>
</dbReference>
<dbReference type="Pfam" id="PF00534">
    <property type="entry name" value="Glycos_transf_1"/>
    <property type="match status" value="1"/>
</dbReference>
<dbReference type="InterPro" id="IPR001296">
    <property type="entry name" value="Glyco_trans_1"/>
</dbReference>
<feature type="domain" description="Glycosyl transferase family 1" evidence="1">
    <location>
        <begin position="184"/>
        <end position="310"/>
    </location>
</feature>
<proteinExistence type="predicted"/>
<feature type="domain" description="Glycosyltransferase subfamily 4-like N-terminal" evidence="2">
    <location>
        <begin position="4"/>
        <end position="177"/>
    </location>
</feature>
<protein>
    <submittedName>
        <fullName evidence="3">Uncharacterized protein</fullName>
    </submittedName>
</protein>
<accession>A0A381S454</accession>
<sequence length="357" mass="39813">MRGGERALEGLCRLYPNAELFTLLHHPGTVSSLLEERQPHVSFVQQMPFSRRLYRHYLPIFPIAIEQFDFDRFDLIISTSHCVAKSIVKPGRARHLCYCFTPMRYAWDQFEVYFGVERIGPVANALARPVFRQLARWDAGTSGRVDRYVAISNHVAGRIQRYYNRPAAVVYPPVDTAFFHPAPTEASPAALIVSALVPYKRIDLAIEACRLAGIPLRIIGVGPEMERLRKLAGPKVKFFGNLNDEAVREQYRQAKVFLLPGEEEFGIAPLEAQACGCPVIALNRGGAQETVINEVTGVLVNECSPAAFASVLCSNRISKFDKSAIRTHALRFSQEHFLSNISEAVSGMIAPLEDGAR</sequence>
<name>A0A381S454_9ZZZZ</name>
<dbReference type="InterPro" id="IPR028098">
    <property type="entry name" value="Glyco_trans_4-like_N"/>
</dbReference>
<reference evidence="3" key="1">
    <citation type="submission" date="2018-05" db="EMBL/GenBank/DDBJ databases">
        <authorList>
            <person name="Lanie J.A."/>
            <person name="Ng W.-L."/>
            <person name="Kazmierczak K.M."/>
            <person name="Andrzejewski T.M."/>
            <person name="Davidsen T.M."/>
            <person name="Wayne K.J."/>
            <person name="Tettelin H."/>
            <person name="Glass J.I."/>
            <person name="Rusch D."/>
            <person name="Podicherti R."/>
            <person name="Tsui H.-C.T."/>
            <person name="Winkler M.E."/>
        </authorList>
    </citation>
    <scope>NUCLEOTIDE SEQUENCE</scope>
</reference>
<organism evidence="3">
    <name type="scientific">marine metagenome</name>
    <dbReference type="NCBI Taxonomy" id="408172"/>
    <lineage>
        <taxon>unclassified sequences</taxon>
        <taxon>metagenomes</taxon>
        <taxon>ecological metagenomes</taxon>
    </lineage>
</organism>
<dbReference type="InterPro" id="IPR050194">
    <property type="entry name" value="Glycosyltransferase_grp1"/>
</dbReference>
<evidence type="ECO:0000259" key="2">
    <source>
        <dbReference type="Pfam" id="PF13439"/>
    </source>
</evidence>
<gene>
    <name evidence="3" type="ORF">METZ01_LOCUS51704</name>
</gene>
<evidence type="ECO:0000259" key="1">
    <source>
        <dbReference type="Pfam" id="PF00534"/>
    </source>
</evidence>
<dbReference type="PANTHER" id="PTHR45947:SF3">
    <property type="entry name" value="SULFOQUINOVOSYL TRANSFERASE SQD2"/>
    <property type="match status" value="1"/>
</dbReference>
<dbReference type="SUPFAM" id="SSF53756">
    <property type="entry name" value="UDP-Glycosyltransferase/glycogen phosphorylase"/>
    <property type="match status" value="1"/>
</dbReference>
<dbReference type="Pfam" id="PF13439">
    <property type="entry name" value="Glyco_transf_4"/>
    <property type="match status" value="1"/>
</dbReference>
<dbReference type="EMBL" id="UINC01002644">
    <property type="protein sequence ID" value="SUZ98850.1"/>
    <property type="molecule type" value="Genomic_DNA"/>
</dbReference>
<dbReference type="AlphaFoldDB" id="A0A381S454"/>
<dbReference type="GO" id="GO:0016757">
    <property type="term" value="F:glycosyltransferase activity"/>
    <property type="evidence" value="ECO:0007669"/>
    <property type="project" value="InterPro"/>
</dbReference>
<evidence type="ECO:0000313" key="3">
    <source>
        <dbReference type="EMBL" id="SUZ98850.1"/>
    </source>
</evidence>